<dbReference type="GO" id="GO:0015293">
    <property type="term" value="F:symporter activity"/>
    <property type="evidence" value="ECO:0007669"/>
    <property type="project" value="UniProtKB-KW"/>
</dbReference>
<dbReference type="AlphaFoldDB" id="A0A1Y2N710"/>
<dbReference type="InterPro" id="IPR001991">
    <property type="entry name" value="Na-dicarboxylate_symporter"/>
</dbReference>
<accession>A0A1Y2N710</accession>
<evidence type="ECO:0000256" key="5">
    <source>
        <dbReference type="ARBA" id="ARBA00022989"/>
    </source>
</evidence>
<dbReference type="Gene3D" id="1.10.3860.10">
    <property type="entry name" value="Sodium:dicarboxylate symporter"/>
    <property type="match status" value="1"/>
</dbReference>
<feature type="transmembrane region" description="Helical" evidence="8">
    <location>
        <begin position="363"/>
        <end position="389"/>
    </location>
</feature>
<dbReference type="Proteomes" id="UP000194360">
    <property type="component" value="Unassembled WGS sequence"/>
</dbReference>
<dbReference type="InterPro" id="IPR036458">
    <property type="entry name" value="Na:dicarbo_symporter_sf"/>
</dbReference>
<evidence type="ECO:0000256" key="2">
    <source>
        <dbReference type="ARBA" id="ARBA00022448"/>
    </source>
</evidence>
<evidence type="ECO:0000256" key="4">
    <source>
        <dbReference type="ARBA" id="ARBA00022692"/>
    </source>
</evidence>
<dbReference type="SUPFAM" id="SSF118215">
    <property type="entry name" value="Proton glutamate symport protein"/>
    <property type="match status" value="1"/>
</dbReference>
<protein>
    <submittedName>
        <fullName evidence="9">Proton glutamate symport protein</fullName>
    </submittedName>
</protein>
<dbReference type="STRING" id="2074.BG845_01119"/>
<evidence type="ECO:0000256" key="3">
    <source>
        <dbReference type="ARBA" id="ARBA00022475"/>
    </source>
</evidence>
<name>A0A1Y2N710_PSEAH</name>
<feature type="transmembrane region" description="Helical" evidence="8">
    <location>
        <begin position="227"/>
        <end position="254"/>
    </location>
</feature>
<evidence type="ECO:0000256" key="1">
    <source>
        <dbReference type="ARBA" id="ARBA00004651"/>
    </source>
</evidence>
<dbReference type="EMBL" id="MIGB01000004">
    <property type="protein sequence ID" value="OSY42877.1"/>
    <property type="molecule type" value="Genomic_DNA"/>
</dbReference>
<feature type="transmembrane region" description="Helical" evidence="8">
    <location>
        <begin position="56"/>
        <end position="77"/>
    </location>
</feature>
<keyword evidence="6 8" id="KW-0472">Membrane</keyword>
<feature type="transmembrane region" description="Helical" evidence="8">
    <location>
        <begin position="338"/>
        <end position="357"/>
    </location>
</feature>
<dbReference type="RefSeq" id="WP_085911430.1">
    <property type="nucleotide sequence ID" value="NZ_AP018920.1"/>
</dbReference>
<feature type="region of interest" description="Disordered" evidence="7">
    <location>
        <begin position="422"/>
        <end position="478"/>
    </location>
</feature>
<feature type="transmembrane region" description="Helical" evidence="8">
    <location>
        <begin position="89"/>
        <end position="114"/>
    </location>
</feature>
<dbReference type="PANTHER" id="PTHR42865:SF7">
    <property type="entry name" value="PROTON_GLUTAMATE-ASPARTATE SYMPORTER"/>
    <property type="match status" value="1"/>
</dbReference>
<dbReference type="PANTHER" id="PTHR42865">
    <property type="entry name" value="PROTON/GLUTAMATE-ASPARTATE SYMPORTER"/>
    <property type="match status" value="1"/>
</dbReference>
<evidence type="ECO:0000256" key="8">
    <source>
        <dbReference type="SAM" id="Phobius"/>
    </source>
</evidence>
<feature type="transmembrane region" description="Helical" evidence="8">
    <location>
        <begin position="200"/>
        <end position="221"/>
    </location>
</feature>
<feature type="compositionally biased region" description="Low complexity" evidence="7">
    <location>
        <begin position="439"/>
        <end position="478"/>
    </location>
</feature>
<sequence length="478" mass="48601">MSLVVRAARAWRTPRVFAVLTLTGLLLGALLGLTARVTGQEWLATGLDTLGSLFTGLLQFTVVPLVFLAIVVGIVSLRDLGGGRAAARLGGRTVAWFAGTSLIAVLIGLAIGLIGRPGEGVTLTADPDAVEAVGERTPGSWQSLLSGLVPDNPIAAFAEGDVLQVVVSALLIGAAAYALGERAEPFVAFSRSAFEIVLKVIGWIIVLAPIGVVGLLGNAFASYGTDVFSSLFGLIAAVYLGCALVLFGVYPLLLKFVAGIGPRRFFSVTWPVLQFAFVSRSSGATLPLSRQAAIDLGVDRNYAGFAVPLATTTKMDGCAAVYPALATIFIAHLSGIQLVAWQYLVIIAVAVFGALATAGTTGWFTMLTLTLAAVGMPPEVIAAGIAVIIGIDPILDMMRTATNVGGQITVPTIVAAQEGILGRGEPDAPETGGSAAPSTGTPADPATRADAAAQTDTAAQADPAAPAAVAGRQATGGA</sequence>
<dbReference type="OrthoDB" id="9766690at2"/>
<comment type="caution">
    <text evidence="9">The sequence shown here is derived from an EMBL/GenBank/DDBJ whole genome shotgun (WGS) entry which is preliminary data.</text>
</comment>
<evidence type="ECO:0000313" key="9">
    <source>
        <dbReference type="EMBL" id="OSY42877.1"/>
    </source>
</evidence>
<dbReference type="Pfam" id="PF00375">
    <property type="entry name" value="SDF"/>
    <property type="match status" value="1"/>
</dbReference>
<evidence type="ECO:0000313" key="10">
    <source>
        <dbReference type="Proteomes" id="UP000194360"/>
    </source>
</evidence>
<keyword evidence="4 8" id="KW-0812">Transmembrane</keyword>
<dbReference type="GO" id="GO:0005886">
    <property type="term" value="C:plasma membrane"/>
    <property type="evidence" value="ECO:0007669"/>
    <property type="project" value="UniProtKB-SubCell"/>
</dbReference>
<keyword evidence="3" id="KW-1003">Cell membrane</keyword>
<feature type="transmembrane region" description="Helical" evidence="8">
    <location>
        <begin position="162"/>
        <end position="179"/>
    </location>
</feature>
<keyword evidence="5 8" id="KW-1133">Transmembrane helix</keyword>
<evidence type="ECO:0000256" key="7">
    <source>
        <dbReference type="SAM" id="MobiDB-lite"/>
    </source>
</evidence>
<keyword evidence="2" id="KW-0813">Transport</keyword>
<comment type="subcellular location">
    <subcellularLocation>
        <location evidence="1">Cell membrane</location>
        <topology evidence="1">Multi-pass membrane protein</topology>
    </subcellularLocation>
</comment>
<dbReference type="GO" id="GO:0006835">
    <property type="term" value="P:dicarboxylic acid transport"/>
    <property type="evidence" value="ECO:0007669"/>
    <property type="project" value="TreeGrafter"/>
</dbReference>
<reference evidence="9 10" key="1">
    <citation type="submission" date="2016-09" db="EMBL/GenBank/DDBJ databases">
        <title>Pseudonocardia autotrophica DSM535, a candidate organism with high potential of specific P450 cytochromes.</title>
        <authorList>
            <person name="Grumaz C."/>
            <person name="Vainshtein Y."/>
            <person name="Kirstahler P."/>
            <person name="Sohn K."/>
        </authorList>
    </citation>
    <scope>NUCLEOTIDE SEQUENCE [LARGE SCALE GENOMIC DNA]</scope>
    <source>
        <strain evidence="9 10">DSM 535</strain>
    </source>
</reference>
<gene>
    <name evidence="9" type="primary">gltP</name>
    <name evidence="9" type="ORF">BG845_01119</name>
</gene>
<evidence type="ECO:0000256" key="6">
    <source>
        <dbReference type="ARBA" id="ARBA00023136"/>
    </source>
</evidence>
<keyword evidence="10" id="KW-1185">Reference proteome</keyword>
<organism evidence="9 10">
    <name type="scientific">Pseudonocardia autotrophica</name>
    <name type="common">Amycolata autotrophica</name>
    <name type="synonym">Nocardia autotrophica</name>
    <dbReference type="NCBI Taxonomy" id="2074"/>
    <lineage>
        <taxon>Bacteria</taxon>
        <taxon>Bacillati</taxon>
        <taxon>Actinomycetota</taxon>
        <taxon>Actinomycetes</taxon>
        <taxon>Pseudonocardiales</taxon>
        <taxon>Pseudonocardiaceae</taxon>
        <taxon>Pseudonocardia</taxon>
    </lineage>
</organism>
<proteinExistence type="predicted"/>
<dbReference type="PRINTS" id="PR00173">
    <property type="entry name" value="EDTRNSPORT"/>
</dbReference>